<feature type="compositionally biased region" description="Basic and acidic residues" evidence="1">
    <location>
        <begin position="54"/>
        <end position="65"/>
    </location>
</feature>
<feature type="domain" description="Smr" evidence="2">
    <location>
        <begin position="98"/>
        <end position="174"/>
    </location>
</feature>
<keyword evidence="4" id="KW-1185">Reference proteome</keyword>
<dbReference type="OrthoDB" id="3231855at2759"/>
<evidence type="ECO:0000313" key="3">
    <source>
        <dbReference type="EMBL" id="SCU93593.1"/>
    </source>
</evidence>
<dbReference type="InterPro" id="IPR013899">
    <property type="entry name" value="DUF1771"/>
</dbReference>
<dbReference type="PROSITE" id="PS50828">
    <property type="entry name" value="SMR"/>
    <property type="match status" value="1"/>
</dbReference>
<dbReference type="PANTHER" id="PTHR47417">
    <property type="entry name" value="SMR DOMAIN-CONTAINING PROTEIN YPL199C"/>
    <property type="match status" value="1"/>
</dbReference>
<dbReference type="Pfam" id="PF01713">
    <property type="entry name" value="Smr"/>
    <property type="match status" value="1"/>
</dbReference>
<sequence>MSTAAVADRRVQPSQVRDYNHATDSEYKRLRDLADDAFKKRQQYSQQSQQAFKSGDKSEAHALSERAKEQLNVAEKFNMQAAEYVFTQNNADSDSDEIDLHGLYTKEAQWIMQKRIAVAVANHESKLEVIVGKGLHSANGIAKIKPAIEELCQQANLASYVDRKNSGVLVVELENAQVPSSWASMDYSTFAHNGPSKPAQSHQGSKPSQQKPSQNYTQQQQPQYHQQPQQQNYQNNSQNNNKNDLVSTVLKMLCMCIRKNI</sequence>
<name>A0A1G4JRW8_9SACH</name>
<accession>A0A1G4JRW8</accession>
<reference evidence="4" key="1">
    <citation type="submission" date="2016-03" db="EMBL/GenBank/DDBJ databases">
        <authorList>
            <person name="Devillers Hugo."/>
        </authorList>
    </citation>
    <scope>NUCLEOTIDE SEQUENCE [LARGE SCALE GENOMIC DNA]</scope>
</reference>
<feature type="compositionally biased region" description="Low complexity" evidence="1">
    <location>
        <begin position="200"/>
        <end position="242"/>
    </location>
</feature>
<evidence type="ECO:0000259" key="2">
    <source>
        <dbReference type="PROSITE" id="PS50828"/>
    </source>
</evidence>
<gene>
    <name evidence="3" type="ORF">LANO_0E04302G</name>
</gene>
<dbReference type="InterPro" id="IPR036063">
    <property type="entry name" value="Smr_dom_sf"/>
</dbReference>
<dbReference type="SUPFAM" id="SSF160443">
    <property type="entry name" value="SMR domain-like"/>
    <property type="match status" value="1"/>
</dbReference>
<feature type="region of interest" description="Disordered" evidence="1">
    <location>
        <begin position="1"/>
        <end position="24"/>
    </location>
</feature>
<dbReference type="AlphaFoldDB" id="A0A1G4JRW8"/>
<dbReference type="SMART" id="SM01162">
    <property type="entry name" value="DUF1771"/>
    <property type="match status" value="1"/>
</dbReference>
<protein>
    <submittedName>
        <fullName evidence="3">LANO_0E04302g1_1</fullName>
    </submittedName>
</protein>
<dbReference type="Gene3D" id="3.30.1370.110">
    <property type="match status" value="1"/>
</dbReference>
<evidence type="ECO:0000256" key="1">
    <source>
        <dbReference type="SAM" id="MobiDB-lite"/>
    </source>
</evidence>
<dbReference type="Proteomes" id="UP000189911">
    <property type="component" value="Chromosome E"/>
</dbReference>
<feature type="region of interest" description="Disordered" evidence="1">
    <location>
        <begin position="39"/>
        <end position="65"/>
    </location>
</feature>
<dbReference type="SMART" id="SM00463">
    <property type="entry name" value="SMR"/>
    <property type="match status" value="1"/>
</dbReference>
<dbReference type="InterPro" id="IPR002625">
    <property type="entry name" value="Smr_dom"/>
</dbReference>
<proteinExistence type="predicted"/>
<dbReference type="InterPro" id="IPR053020">
    <property type="entry name" value="Smr_domain_protein"/>
</dbReference>
<dbReference type="EMBL" id="LT598451">
    <property type="protein sequence ID" value="SCU93593.1"/>
    <property type="molecule type" value="Genomic_DNA"/>
</dbReference>
<dbReference type="PANTHER" id="PTHR47417:SF1">
    <property type="entry name" value="SMR DOMAIN-CONTAINING PROTEIN YPL199C"/>
    <property type="match status" value="1"/>
</dbReference>
<dbReference type="Pfam" id="PF08590">
    <property type="entry name" value="DUF1771"/>
    <property type="match status" value="1"/>
</dbReference>
<organism evidence="3 4">
    <name type="scientific">Lachancea nothofagi CBS 11611</name>
    <dbReference type="NCBI Taxonomy" id="1266666"/>
    <lineage>
        <taxon>Eukaryota</taxon>
        <taxon>Fungi</taxon>
        <taxon>Dikarya</taxon>
        <taxon>Ascomycota</taxon>
        <taxon>Saccharomycotina</taxon>
        <taxon>Saccharomycetes</taxon>
        <taxon>Saccharomycetales</taxon>
        <taxon>Saccharomycetaceae</taxon>
        <taxon>Lachancea</taxon>
    </lineage>
</organism>
<evidence type="ECO:0000313" key="4">
    <source>
        <dbReference type="Proteomes" id="UP000189911"/>
    </source>
</evidence>
<feature type="region of interest" description="Disordered" evidence="1">
    <location>
        <begin position="189"/>
        <end position="242"/>
    </location>
</feature>